<feature type="region of interest" description="Disordered" evidence="1">
    <location>
        <begin position="141"/>
        <end position="164"/>
    </location>
</feature>
<evidence type="ECO:0000256" key="1">
    <source>
        <dbReference type="SAM" id="MobiDB-lite"/>
    </source>
</evidence>
<keyword evidence="4" id="KW-1185">Reference proteome</keyword>
<feature type="compositionally biased region" description="Polar residues" evidence="1">
    <location>
        <begin position="150"/>
        <end position="164"/>
    </location>
</feature>
<dbReference type="GO" id="GO:0003677">
    <property type="term" value="F:DNA binding"/>
    <property type="evidence" value="ECO:0007669"/>
    <property type="project" value="InterPro"/>
</dbReference>
<dbReference type="Gene3D" id="1.10.260.40">
    <property type="entry name" value="lambda repressor-like DNA-binding domains"/>
    <property type="match status" value="1"/>
</dbReference>
<dbReference type="PANTHER" id="PTHR34475">
    <property type="match status" value="1"/>
</dbReference>
<evidence type="ECO:0000256" key="2">
    <source>
        <dbReference type="SAM" id="Phobius"/>
    </source>
</evidence>
<dbReference type="CDD" id="cd00093">
    <property type="entry name" value="HTH_XRE"/>
    <property type="match status" value="1"/>
</dbReference>
<dbReference type="InterPro" id="IPR050400">
    <property type="entry name" value="Bact_Cytoskel_RodZ"/>
</dbReference>
<dbReference type="PANTHER" id="PTHR34475:SF1">
    <property type="entry name" value="CYTOSKELETON PROTEIN RODZ"/>
    <property type="match status" value="1"/>
</dbReference>
<evidence type="ECO:0000313" key="3">
    <source>
        <dbReference type="EMBL" id="BBH51761.1"/>
    </source>
</evidence>
<feature type="transmembrane region" description="Helical" evidence="2">
    <location>
        <begin position="278"/>
        <end position="297"/>
    </location>
</feature>
<dbReference type="Pfam" id="PF13413">
    <property type="entry name" value="HTH_25"/>
    <property type="match status" value="1"/>
</dbReference>
<gene>
    <name evidence="3" type="ORF">JCM31447_01780</name>
</gene>
<keyword evidence="2" id="KW-0472">Membrane</keyword>
<dbReference type="EMBL" id="AP019368">
    <property type="protein sequence ID" value="BBH51761.1"/>
    <property type="molecule type" value="Genomic_DNA"/>
</dbReference>
<dbReference type="InterPro" id="IPR001387">
    <property type="entry name" value="Cro/C1-type_HTH"/>
</dbReference>
<organism evidence="3 4">
    <name type="scientific">Fluviispira sanaruensis</name>
    <dbReference type="NCBI Taxonomy" id="2493639"/>
    <lineage>
        <taxon>Bacteria</taxon>
        <taxon>Pseudomonadati</taxon>
        <taxon>Bdellovibrionota</taxon>
        <taxon>Oligoflexia</taxon>
        <taxon>Silvanigrellales</taxon>
        <taxon>Silvanigrellaceae</taxon>
        <taxon>Fluviispira</taxon>
    </lineage>
</organism>
<proteinExistence type="predicted"/>
<dbReference type="Proteomes" id="UP000291236">
    <property type="component" value="Chromosome"/>
</dbReference>
<evidence type="ECO:0008006" key="5">
    <source>
        <dbReference type="Google" id="ProtNLM"/>
    </source>
</evidence>
<dbReference type="AlphaFoldDB" id="A0A4P2VGL6"/>
<dbReference type="SUPFAM" id="SSF47413">
    <property type="entry name" value="lambda repressor-like DNA-binding domains"/>
    <property type="match status" value="1"/>
</dbReference>
<protein>
    <recommendedName>
        <fullName evidence="5">DUF4115 domain-containing protein</fullName>
    </recommendedName>
</protein>
<dbReference type="InterPro" id="IPR010982">
    <property type="entry name" value="Lambda_DNA-bd_dom_sf"/>
</dbReference>
<name>A0A4P2VGL6_FLUSA</name>
<dbReference type="KEGG" id="sbf:JCM31447_01780"/>
<keyword evidence="2" id="KW-1133">Transmembrane helix</keyword>
<sequence>MNITQVASPNDKNALGVTYETANIVGSRLKQARESRRLSHSQVSARVKIRDRYIEAIEAGDWDVLPPGLNGRGLIRLYARELSVHIPEFESFQHLQTVRVERQSESLMSSSTKKSKYHPAAEESAEVIRSISRRDFQKVTGSDVPADFNSPASLTEENSQTKSYNRPAYIPQRPHSNAIVTPNAFEVLGIEVEEKSNYQVHKTNYNSYTEAAPLPRAEPVKRSMPENNYSVVKESTIEVKYTENEPIYHSRVENIQNENIEFKEESGKKRRSVDLAPMRIVLGLAFFAIFGFITLFLSSKNSHQNKVTNLNAKSIENNLEVAEPIPSSVVDPNIQQNKEIQETTETAGQTQTVAAGGMSISSQKVSNSMIIEHTAKLNVTSKVNIIVESDGKQIYSGTHPVGVFEIPFKQKAEITISDASKASLTYEGWDHGPLGYVGRKRKIILNAQPYVE</sequence>
<accession>A0A4P2VGL6</accession>
<dbReference type="OrthoDB" id="8561330at2"/>
<keyword evidence="2" id="KW-0812">Transmembrane</keyword>
<evidence type="ECO:0000313" key="4">
    <source>
        <dbReference type="Proteomes" id="UP000291236"/>
    </source>
</evidence>
<reference evidence="3 4" key="1">
    <citation type="submission" date="2018-12" db="EMBL/GenBank/DDBJ databases">
        <title>Rubrispira sanarue gen. nov., sp., nov., a member of the order Silvanigrellales, isolated from a brackish lake in Hamamatsu Japan.</title>
        <authorList>
            <person name="Maejima Y."/>
            <person name="Iino T."/>
            <person name="Muraguchi Y."/>
            <person name="Fukuda K."/>
            <person name="Nojiri H."/>
            <person name="Ohkuma M."/>
            <person name="Moriuchi R."/>
            <person name="Dohra H."/>
            <person name="Kimbara K."/>
            <person name="Shintani M."/>
        </authorList>
    </citation>
    <scope>NUCLEOTIDE SEQUENCE [LARGE SCALE GENOMIC DNA]</scope>
    <source>
        <strain evidence="3 4">RF1110005</strain>
    </source>
</reference>
<dbReference type="RefSeq" id="WP_130605618.1">
    <property type="nucleotide sequence ID" value="NZ_AP019368.1"/>
</dbReference>